<gene>
    <name evidence="2" type="ORF">Pmani_009267</name>
</gene>
<feature type="compositionally biased region" description="Low complexity" evidence="1">
    <location>
        <begin position="1"/>
        <end position="17"/>
    </location>
</feature>
<accession>A0AAE1Q4M2</accession>
<feature type="region of interest" description="Disordered" evidence="1">
    <location>
        <begin position="1"/>
        <end position="28"/>
    </location>
</feature>
<dbReference type="Proteomes" id="UP001292094">
    <property type="component" value="Unassembled WGS sequence"/>
</dbReference>
<dbReference type="AlphaFoldDB" id="A0AAE1Q4M2"/>
<sequence>MAVQVSPSQPKPRQQQKYTPTPNPHDARQAIKNKGVLAEQQLLAEKPVLGQDGRNGGRMAGMVAGWQEWWQDSRNGGSAAGMVAVRYDQ</sequence>
<evidence type="ECO:0000313" key="2">
    <source>
        <dbReference type="EMBL" id="KAK4319831.1"/>
    </source>
</evidence>
<dbReference type="EMBL" id="JAWZYT010000716">
    <property type="protein sequence ID" value="KAK4319831.1"/>
    <property type="molecule type" value="Genomic_DNA"/>
</dbReference>
<reference evidence="2" key="1">
    <citation type="submission" date="2023-11" db="EMBL/GenBank/DDBJ databases">
        <title>Genome assemblies of two species of porcelain crab, Petrolisthes cinctipes and Petrolisthes manimaculis (Anomura: Porcellanidae).</title>
        <authorList>
            <person name="Angst P."/>
        </authorList>
    </citation>
    <scope>NUCLEOTIDE SEQUENCE</scope>
    <source>
        <strain evidence="2">PB745_02</strain>
        <tissue evidence="2">Gill</tissue>
    </source>
</reference>
<protein>
    <submittedName>
        <fullName evidence="2">Uncharacterized protein</fullName>
    </submittedName>
</protein>
<proteinExistence type="predicted"/>
<organism evidence="2 3">
    <name type="scientific">Petrolisthes manimaculis</name>
    <dbReference type="NCBI Taxonomy" id="1843537"/>
    <lineage>
        <taxon>Eukaryota</taxon>
        <taxon>Metazoa</taxon>
        <taxon>Ecdysozoa</taxon>
        <taxon>Arthropoda</taxon>
        <taxon>Crustacea</taxon>
        <taxon>Multicrustacea</taxon>
        <taxon>Malacostraca</taxon>
        <taxon>Eumalacostraca</taxon>
        <taxon>Eucarida</taxon>
        <taxon>Decapoda</taxon>
        <taxon>Pleocyemata</taxon>
        <taxon>Anomura</taxon>
        <taxon>Galatheoidea</taxon>
        <taxon>Porcellanidae</taxon>
        <taxon>Petrolisthes</taxon>
    </lineage>
</organism>
<comment type="caution">
    <text evidence="2">The sequence shown here is derived from an EMBL/GenBank/DDBJ whole genome shotgun (WGS) entry which is preliminary data.</text>
</comment>
<evidence type="ECO:0000313" key="3">
    <source>
        <dbReference type="Proteomes" id="UP001292094"/>
    </source>
</evidence>
<keyword evidence="3" id="KW-1185">Reference proteome</keyword>
<name>A0AAE1Q4M2_9EUCA</name>
<evidence type="ECO:0000256" key="1">
    <source>
        <dbReference type="SAM" id="MobiDB-lite"/>
    </source>
</evidence>